<gene>
    <name evidence="4" type="primary">armc1</name>
</gene>
<reference evidence="4" key="1">
    <citation type="submission" date="2025-08" db="UniProtKB">
        <authorList>
            <consortium name="RefSeq"/>
        </authorList>
    </citation>
    <scope>IDENTIFICATION</scope>
    <source>
        <tissue evidence="4">Muscle</tissue>
    </source>
</reference>
<evidence type="ECO:0000256" key="2">
    <source>
        <dbReference type="ARBA" id="ARBA00023136"/>
    </source>
</evidence>
<dbReference type="OrthoDB" id="17335at2759"/>
<dbReference type="KEGG" id="ncc:104963509"/>
<dbReference type="PANTHER" id="PTHR46840">
    <property type="entry name" value="ARMADILLO REPEAT-CONTAINING PROTEIN 1"/>
    <property type="match status" value="1"/>
</dbReference>
<accession>A0A6I9PRQ6</accession>
<protein>
    <submittedName>
        <fullName evidence="4">Armadillo repeat-containing protein 1</fullName>
    </submittedName>
</protein>
<keyword evidence="3" id="KW-1185">Reference proteome</keyword>
<dbReference type="PANTHER" id="PTHR46840:SF1">
    <property type="entry name" value="ARMADILLO REPEAT-CONTAINING PROTEIN 1"/>
    <property type="match status" value="1"/>
</dbReference>
<feature type="non-terminal residue" evidence="4">
    <location>
        <position position="1"/>
    </location>
</feature>
<dbReference type="RefSeq" id="XP_010790410.1">
    <property type="nucleotide sequence ID" value="XM_010792108.1"/>
</dbReference>
<keyword evidence="2" id="KW-0472">Membrane</keyword>
<sequence length="216" mass="23774">PLPLSLQAVRYLAECRANREKMKGELGMMLSLQNVMQKSTSPGETKLLASEIYEILQLAGKEEAEQAEAAAASCQKKAQFFLGSSNKRAKTVVLHIDGLDDSVSVPRAAFSTYRERLLLSESLVALCKALGTAINSTKVMTAQQVVRTENGAERILAFSEDSEEAVEVNEDIPEYLPEEESPSEEQDKAMTRVGSITDGMGWLNTAANFLTRSFYW</sequence>
<dbReference type="CTD" id="55156"/>
<dbReference type="GO" id="GO:0016020">
    <property type="term" value="C:membrane"/>
    <property type="evidence" value="ECO:0007669"/>
    <property type="project" value="UniProtKB-SubCell"/>
</dbReference>
<comment type="subcellular location">
    <subcellularLocation>
        <location evidence="1">Membrane</location>
    </subcellularLocation>
</comment>
<evidence type="ECO:0000313" key="3">
    <source>
        <dbReference type="Proteomes" id="UP000504611"/>
    </source>
</evidence>
<organism evidence="3 4">
    <name type="scientific">Notothenia coriiceps</name>
    <name type="common">black rockcod</name>
    <dbReference type="NCBI Taxonomy" id="8208"/>
    <lineage>
        <taxon>Eukaryota</taxon>
        <taxon>Metazoa</taxon>
        <taxon>Chordata</taxon>
        <taxon>Craniata</taxon>
        <taxon>Vertebrata</taxon>
        <taxon>Euteleostomi</taxon>
        <taxon>Actinopterygii</taxon>
        <taxon>Neopterygii</taxon>
        <taxon>Teleostei</taxon>
        <taxon>Neoteleostei</taxon>
        <taxon>Acanthomorphata</taxon>
        <taxon>Eupercaria</taxon>
        <taxon>Perciformes</taxon>
        <taxon>Notothenioidei</taxon>
        <taxon>Nototheniidae</taxon>
        <taxon>Notothenia</taxon>
    </lineage>
</organism>
<dbReference type="InterPro" id="IPR016617">
    <property type="entry name" value="ARMC1"/>
</dbReference>
<evidence type="ECO:0000313" key="4">
    <source>
        <dbReference type="RefSeq" id="XP_010790410.1"/>
    </source>
</evidence>
<evidence type="ECO:0000256" key="1">
    <source>
        <dbReference type="ARBA" id="ARBA00004370"/>
    </source>
</evidence>
<dbReference type="Proteomes" id="UP000504611">
    <property type="component" value="Unplaced"/>
</dbReference>
<proteinExistence type="predicted"/>
<dbReference type="AlphaFoldDB" id="A0A6I9PRQ6"/>
<dbReference type="GeneID" id="104963509"/>
<name>A0A6I9PRQ6_9TELE</name>